<dbReference type="GO" id="GO:0009276">
    <property type="term" value="C:Gram-negative-bacterium-type cell wall"/>
    <property type="evidence" value="ECO:0007669"/>
    <property type="project" value="InterPro"/>
</dbReference>
<dbReference type="Pfam" id="PF05134">
    <property type="entry name" value="T2SSL"/>
    <property type="match status" value="1"/>
</dbReference>
<evidence type="ECO:0000256" key="1">
    <source>
        <dbReference type="ARBA" id="ARBA00004377"/>
    </source>
</evidence>
<comment type="caution">
    <text evidence="12">The sequence shown here is derived from an EMBL/GenBank/DDBJ whole genome shotgun (WGS) entry which is preliminary data.</text>
</comment>
<evidence type="ECO:0000259" key="11">
    <source>
        <dbReference type="Pfam" id="PF12693"/>
    </source>
</evidence>
<dbReference type="GO" id="GO:0015628">
    <property type="term" value="P:protein secretion by the type II secretion system"/>
    <property type="evidence" value="ECO:0007669"/>
    <property type="project" value="InterPro"/>
</dbReference>
<dbReference type="RefSeq" id="WP_161074560.1">
    <property type="nucleotide sequence ID" value="NZ_CP086370.1"/>
</dbReference>
<evidence type="ECO:0000256" key="5">
    <source>
        <dbReference type="ARBA" id="ARBA00022519"/>
    </source>
</evidence>
<keyword evidence="7" id="KW-0653">Protein transport</keyword>
<protein>
    <submittedName>
        <fullName evidence="12">General secretion pathway protein GspL</fullName>
    </submittedName>
</protein>
<dbReference type="InterPro" id="IPR043129">
    <property type="entry name" value="ATPase_NBD"/>
</dbReference>
<evidence type="ECO:0000259" key="10">
    <source>
        <dbReference type="Pfam" id="PF05134"/>
    </source>
</evidence>
<dbReference type="Proteomes" id="UP000450676">
    <property type="component" value="Unassembled WGS sequence"/>
</dbReference>
<comment type="subcellular location">
    <subcellularLocation>
        <location evidence="1">Cell inner membrane</location>
        <topology evidence="1">Single-pass membrane protein</topology>
    </subcellularLocation>
</comment>
<keyword evidence="9" id="KW-0472">Membrane</keyword>
<name>A0A7X4HG07_9BURK</name>
<evidence type="ECO:0000313" key="12">
    <source>
        <dbReference type="EMBL" id="MYN10264.1"/>
    </source>
</evidence>
<dbReference type="PIRSF" id="PIRSF015761">
    <property type="entry name" value="Protein_L"/>
    <property type="match status" value="1"/>
</dbReference>
<feature type="domain" description="GspL periplasmic" evidence="11">
    <location>
        <begin position="259"/>
        <end position="399"/>
    </location>
</feature>
<keyword evidence="3" id="KW-0813">Transport</keyword>
<keyword evidence="13" id="KW-1185">Reference proteome</keyword>
<organism evidence="12 13">
    <name type="scientific">Pseudoduganella aquatica</name>
    <dbReference type="NCBI Taxonomy" id="2660641"/>
    <lineage>
        <taxon>Bacteria</taxon>
        <taxon>Pseudomonadati</taxon>
        <taxon>Pseudomonadota</taxon>
        <taxon>Betaproteobacteria</taxon>
        <taxon>Burkholderiales</taxon>
        <taxon>Oxalobacteraceae</taxon>
        <taxon>Telluria group</taxon>
        <taxon>Pseudoduganella</taxon>
    </lineage>
</organism>
<keyword evidence="5" id="KW-0997">Cell inner membrane</keyword>
<sequence length="427" mass="44016">MTTLYIRYPARAAADAGTAPACHFAMVGDGGNVMQQGASALGNLADLVASARRVVLLLAAADVTLLHVPVPPLSSARLKAALPALVEDQVLGDPADCVLALAPLTSTQDGSTRTVAVVQRSWLEVLVKTLVAQGAQSISALPAQLCLPLAPGGASAALTQTDSGLELTLRKGPQDGLGLTVGPQPEAALHMLRALAGDAPLTVYLPAALLPQFQPLAESASHVALESEHWAHWVSAAKSAKGVVAPDLAASLGATGAQSRAWQRWRWPLRLALLAVAVNLAGLNIEWLRMKGEAREMRESMVQIFRAAYPKETVILDPAAQMRKNIAAAKAGSGDVGADEFTAISAAFGEALTASGKRDVVASMEFRERSLVIKLKPNSADAATLQQLQGALSARGLALAETAPGVWQIKTGGKSGGNSSGNGGGKA</sequence>
<evidence type="ECO:0000256" key="3">
    <source>
        <dbReference type="ARBA" id="ARBA00022448"/>
    </source>
</evidence>
<dbReference type="GO" id="GO:0005886">
    <property type="term" value="C:plasma membrane"/>
    <property type="evidence" value="ECO:0007669"/>
    <property type="project" value="UniProtKB-SubCell"/>
</dbReference>
<evidence type="ECO:0000256" key="9">
    <source>
        <dbReference type="ARBA" id="ARBA00023136"/>
    </source>
</evidence>
<accession>A0A7X4HG07</accession>
<evidence type="ECO:0000256" key="6">
    <source>
        <dbReference type="ARBA" id="ARBA00022692"/>
    </source>
</evidence>
<evidence type="ECO:0000313" key="13">
    <source>
        <dbReference type="Proteomes" id="UP000450676"/>
    </source>
</evidence>
<comment type="similarity">
    <text evidence="2">Belongs to the GSP L family.</text>
</comment>
<dbReference type="NCBIfam" id="TIGR01709">
    <property type="entry name" value="typeII_sec_gspL"/>
    <property type="match status" value="1"/>
</dbReference>
<evidence type="ECO:0000256" key="4">
    <source>
        <dbReference type="ARBA" id="ARBA00022475"/>
    </source>
</evidence>
<dbReference type="InterPro" id="IPR007812">
    <property type="entry name" value="T2SS_protein-GspL"/>
</dbReference>
<evidence type="ECO:0000256" key="7">
    <source>
        <dbReference type="ARBA" id="ARBA00022927"/>
    </source>
</evidence>
<keyword evidence="8" id="KW-1133">Transmembrane helix</keyword>
<dbReference type="InterPro" id="IPR025691">
    <property type="entry name" value="GspL_pp_dom"/>
</dbReference>
<dbReference type="Pfam" id="PF12693">
    <property type="entry name" value="GspL_C"/>
    <property type="match status" value="1"/>
</dbReference>
<reference evidence="12 13" key="1">
    <citation type="submission" date="2019-12" db="EMBL/GenBank/DDBJ databases">
        <title>Novel species isolated from a subtropical stream in China.</title>
        <authorList>
            <person name="Lu H."/>
        </authorList>
    </citation>
    <scope>NUCLEOTIDE SEQUENCE [LARGE SCALE GENOMIC DNA]</scope>
    <source>
        <strain evidence="12 13">FT127W</strain>
    </source>
</reference>
<keyword evidence="6" id="KW-0812">Transmembrane</keyword>
<dbReference type="Gene3D" id="3.30.420.380">
    <property type="match status" value="1"/>
</dbReference>
<evidence type="ECO:0000256" key="8">
    <source>
        <dbReference type="ARBA" id="ARBA00022989"/>
    </source>
</evidence>
<dbReference type="EMBL" id="WWCU01000035">
    <property type="protein sequence ID" value="MYN10264.1"/>
    <property type="molecule type" value="Genomic_DNA"/>
</dbReference>
<keyword evidence="4" id="KW-1003">Cell membrane</keyword>
<gene>
    <name evidence="12" type="ORF">GTP77_23350</name>
</gene>
<feature type="domain" description="GspL cytoplasmic actin-ATPase-like" evidence="10">
    <location>
        <begin position="38"/>
        <end position="157"/>
    </location>
</feature>
<dbReference type="InterPro" id="IPR024230">
    <property type="entry name" value="GspL_cyto_dom"/>
</dbReference>
<evidence type="ECO:0000256" key="2">
    <source>
        <dbReference type="ARBA" id="ARBA00005318"/>
    </source>
</evidence>
<proteinExistence type="inferred from homology"/>
<dbReference type="SUPFAM" id="SSF53067">
    <property type="entry name" value="Actin-like ATPase domain"/>
    <property type="match status" value="1"/>
</dbReference>
<dbReference type="GO" id="GO:0015627">
    <property type="term" value="C:type II protein secretion system complex"/>
    <property type="evidence" value="ECO:0007669"/>
    <property type="project" value="InterPro"/>
</dbReference>
<dbReference type="AlphaFoldDB" id="A0A7X4HG07"/>